<dbReference type="EMBL" id="JBBPHU010000007">
    <property type="protein sequence ID" value="KAK7515779.1"/>
    <property type="molecule type" value="Genomic_DNA"/>
</dbReference>
<evidence type="ECO:0000313" key="3">
    <source>
        <dbReference type="EMBL" id="KAK7515779.1"/>
    </source>
</evidence>
<dbReference type="Proteomes" id="UP001363622">
    <property type="component" value="Unassembled WGS sequence"/>
</dbReference>
<feature type="compositionally biased region" description="Basic and acidic residues" evidence="1">
    <location>
        <begin position="176"/>
        <end position="211"/>
    </location>
</feature>
<feature type="compositionally biased region" description="Low complexity" evidence="1">
    <location>
        <begin position="280"/>
        <end position="291"/>
    </location>
</feature>
<feature type="compositionally biased region" description="Low complexity" evidence="1">
    <location>
        <begin position="136"/>
        <end position="147"/>
    </location>
</feature>
<feature type="compositionally biased region" description="Basic and acidic residues" evidence="1">
    <location>
        <begin position="563"/>
        <end position="578"/>
    </location>
</feature>
<feature type="compositionally biased region" description="Gly residues" evidence="1">
    <location>
        <begin position="458"/>
        <end position="472"/>
    </location>
</feature>
<proteinExistence type="predicted"/>
<gene>
    <name evidence="3" type="ORF">IWZ03DRAFT_380439</name>
</gene>
<comment type="caution">
    <text evidence="3">The sequence shown here is derived from an EMBL/GenBank/DDBJ whole genome shotgun (WGS) entry which is preliminary data.</text>
</comment>
<dbReference type="SUPFAM" id="SSF54236">
    <property type="entry name" value="Ubiquitin-like"/>
    <property type="match status" value="1"/>
</dbReference>
<dbReference type="Gene3D" id="3.10.20.90">
    <property type="entry name" value="Phosphatidylinositol 3-kinase Catalytic Subunit, Chain A, domain 1"/>
    <property type="match status" value="1"/>
</dbReference>
<name>A0ABR1KJ82_9PEZI</name>
<accession>A0ABR1KJ82</accession>
<dbReference type="InterPro" id="IPR001012">
    <property type="entry name" value="UBX_dom"/>
</dbReference>
<protein>
    <recommendedName>
        <fullName evidence="2">UBX domain-containing protein</fullName>
    </recommendedName>
</protein>
<feature type="region of interest" description="Disordered" evidence="1">
    <location>
        <begin position="117"/>
        <end position="296"/>
    </location>
</feature>
<evidence type="ECO:0000256" key="1">
    <source>
        <dbReference type="SAM" id="MobiDB-lite"/>
    </source>
</evidence>
<reference evidence="3 4" key="1">
    <citation type="submission" date="2024-04" db="EMBL/GenBank/DDBJ databases">
        <title>Phyllosticta paracitricarpa is synonymous to the EU quarantine fungus P. citricarpa based on phylogenomic analyses.</title>
        <authorList>
            <consortium name="Lawrence Berkeley National Laboratory"/>
            <person name="Van Ingen-Buijs V.A."/>
            <person name="Van Westerhoven A.C."/>
            <person name="Haridas S."/>
            <person name="Skiadas P."/>
            <person name="Martin F."/>
            <person name="Groenewald J.Z."/>
            <person name="Crous P.W."/>
            <person name="Seidl M.F."/>
        </authorList>
    </citation>
    <scope>NUCLEOTIDE SEQUENCE [LARGE SCALE GENOMIC DNA]</scope>
    <source>
        <strain evidence="3 4">CBS 123371</strain>
    </source>
</reference>
<feature type="compositionally biased region" description="Low complexity" evidence="1">
    <location>
        <begin position="445"/>
        <end position="457"/>
    </location>
</feature>
<organism evidence="3 4">
    <name type="scientific">Phyllosticta citriasiana</name>
    <dbReference type="NCBI Taxonomy" id="595635"/>
    <lineage>
        <taxon>Eukaryota</taxon>
        <taxon>Fungi</taxon>
        <taxon>Dikarya</taxon>
        <taxon>Ascomycota</taxon>
        <taxon>Pezizomycotina</taxon>
        <taxon>Dothideomycetes</taxon>
        <taxon>Dothideomycetes incertae sedis</taxon>
        <taxon>Botryosphaeriales</taxon>
        <taxon>Phyllostictaceae</taxon>
        <taxon>Phyllosticta</taxon>
    </lineage>
</organism>
<sequence length="605" mass="63031">MFHQGDLQSGISLALQQSKSVTCFVTDESDESRLWEEEWLHDDRIAQLLASKSVNLRLEAGSVEAGFLAAFCPIHKAPALIVVHNGQLRLSLFAGVEKEDFVSQLAAVLGNEGVQKVHQSTPGEAQLQEEARASVTQASPSTPAQTTSPPPSTPYTEPAPTPAESNTSLTALLPDRAARLEAERRREAEAEAAARREKAAGKRRAVEEEANKSSSSSSQMSYAAQERLRKQAQKSELQRILDRVEADKRDRREQAEMRRRLREAEATGSPHPDISEDSRTAATTTTTTSSRGPASKSGTVCLRILLLDGTQLRDYFPPTSTLASDVRPRVDAALSSSSSPPPYTFKLLLAPQHPNRHLSASDEAQPLQDIDDVAPSATLILVPVRNAATVSAYTGAGGGYIGSVYVALLATYNLLASFVGTFFAPFARGGGGGANARSSEEQNDSAAAASATSSGRDAGSGSGSGTGMGSGNGSAAKDTIRNRAANSNSPAAAAASSSWSAKHMNAASASTSARSPAGGSNESSGSGLDGQTDNRAAAAAGAASGSGSGLGSGSASGAGRIRTLRDRMGEDDDERRNEYYNGNSLGFEGDDNQHHQGGAGGEGKE</sequence>
<dbReference type="InterPro" id="IPR029071">
    <property type="entry name" value="Ubiquitin-like_domsf"/>
</dbReference>
<dbReference type="Pfam" id="PF00789">
    <property type="entry name" value="UBX"/>
    <property type="match status" value="1"/>
</dbReference>
<feature type="compositionally biased region" description="Pro residues" evidence="1">
    <location>
        <begin position="148"/>
        <end position="161"/>
    </location>
</feature>
<dbReference type="PANTHER" id="PTHR46424:SF1">
    <property type="entry name" value="UBX DOMAIN-CONTAINING PROTEIN 4"/>
    <property type="match status" value="1"/>
</dbReference>
<evidence type="ECO:0000313" key="4">
    <source>
        <dbReference type="Proteomes" id="UP001363622"/>
    </source>
</evidence>
<dbReference type="PANTHER" id="PTHR46424">
    <property type="entry name" value="UBX DOMAIN-CONTAINING PROTEIN 4"/>
    <property type="match status" value="1"/>
</dbReference>
<feature type="compositionally biased region" description="Low complexity" evidence="1">
    <location>
        <begin position="505"/>
        <end position="520"/>
    </location>
</feature>
<feature type="compositionally biased region" description="Polar residues" evidence="1">
    <location>
        <begin position="521"/>
        <end position="534"/>
    </location>
</feature>
<evidence type="ECO:0000259" key="2">
    <source>
        <dbReference type="SMART" id="SM00166"/>
    </source>
</evidence>
<feature type="region of interest" description="Disordered" evidence="1">
    <location>
        <begin position="505"/>
        <end position="605"/>
    </location>
</feature>
<feature type="compositionally biased region" description="Gly residues" evidence="1">
    <location>
        <begin position="544"/>
        <end position="556"/>
    </location>
</feature>
<feature type="region of interest" description="Disordered" evidence="1">
    <location>
        <begin position="430"/>
        <end position="477"/>
    </location>
</feature>
<keyword evidence="4" id="KW-1185">Reference proteome</keyword>
<feature type="domain" description="UBX" evidence="2">
    <location>
        <begin position="293"/>
        <end position="383"/>
    </location>
</feature>
<feature type="compositionally biased region" description="Basic and acidic residues" evidence="1">
    <location>
        <begin position="236"/>
        <end position="265"/>
    </location>
</feature>
<dbReference type="SMART" id="SM00166">
    <property type="entry name" value="UBX"/>
    <property type="match status" value="1"/>
</dbReference>
<dbReference type="Pfam" id="PF23187">
    <property type="entry name" value="UBX7_N"/>
    <property type="match status" value="1"/>
</dbReference>